<dbReference type="PATRIC" id="fig|45067.4.peg.502"/>
<comment type="similarity">
    <text evidence="1">Belongs to the UDP-N-acetylglucosamine 2-epimerase family.</text>
</comment>
<keyword evidence="1" id="KW-0413">Isomerase</keyword>
<dbReference type="GO" id="GO:0016853">
    <property type="term" value="F:isomerase activity"/>
    <property type="evidence" value="ECO:0007669"/>
    <property type="project" value="UniProtKB-KW"/>
</dbReference>
<comment type="caution">
    <text evidence="3">The sequence shown here is derived from an EMBL/GenBank/DDBJ whole genome shotgun (WGS) entry which is preliminary data.</text>
</comment>
<dbReference type="EMBL" id="LNYI01000010">
    <property type="protein sequence ID" value="KTD24339.1"/>
    <property type="molecule type" value="Genomic_DNA"/>
</dbReference>
<accession>A0A0W0VW86</accession>
<dbReference type="CDD" id="cd03786">
    <property type="entry name" value="GTB_UDP-GlcNAc_2-Epimerase"/>
    <property type="match status" value="1"/>
</dbReference>
<reference evidence="3 4" key="1">
    <citation type="submission" date="2015-11" db="EMBL/GenBank/DDBJ databases">
        <title>Genomic analysis of 38 Legionella species identifies large and diverse effector repertoires.</title>
        <authorList>
            <person name="Burstein D."/>
            <person name="Amaro F."/>
            <person name="Zusman T."/>
            <person name="Lifshitz Z."/>
            <person name="Cohen O."/>
            <person name="Gilbert J.A."/>
            <person name="Pupko T."/>
            <person name="Shuman H.A."/>
            <person name="Segal G."/>
        </authorList>
    </citation>
    <scope>NUCLEOTIDE SEQUENCE [LARGE SCALE GENOMIC DNA]</scope>
    <source>
        <strain evidence="3 4">ATCC 49751</strain>
    </source>
</reference>
<dbReference type="RefSeq" id="WP_081778062.1">
    <property type="nucleotide sequence ID" value="NZ_CAAAJD010000009.1"/>
</dbReference>
<name>A0A0W0VW86_9GAMM</name>
<keyword evidence="4" id="KW-1185">Reference proteome</keyword>
<dbReference type="SUPFAM" id="SSF53756">
    <property type="entry name" value="UDP-Glycosyltransferase/glycogen phosphorylase"/>
    <property type="match status" value="1"/>
</dbReference>
<evidence type="ECO:0000313" key="4">
    <source>
        <dbReference type="Proteomes" id="UP000054869"/>
    </source>
</evidence>
<dbReference type="AlphaFoldDB" id="A0A0W0VW86"/>
<dbReference type="Proteomes" id="UP000054869">
    <property type="component" value="Unassembled WGS sequence"/>
</dbReference>
<gene>
    <name evidence="3" type="primary">wecB_2</name>
    <name evidence="3" type="ORF">Llan_0478</name>
</gene>
<dbReference type="OrthoDB" id="9803238at2"/>
<evidence type="ECO:0000259" key="2">
    <source>
        <dbReference type="Pfam" id="PF02350"/>
    </source>
</evidence>
<dbReference type="InterPro" id="IPR003331">
    <property type="entry name" value="UDP_GlcNAc_Epimerase_2_dom"/>
</dbReference>
<feature type="domain" description="UDP-N-acetylglucosamine 2-epimerase" evidence="2">
    <location>
        <begin position="25"/>
        <end position="361"/>
    </location>
</feature>
<organism evidence="3 4">
    <name type="scientific">Legionella lansingensis</name>
    <dbReference type="NCBI Taxonomy" id="45067"/>
    <lineage>
        <taxon>Bacteria</taxon>
        <taxon>Pseudomonadati</taxon>
        <taxon>Pseudomonadota</taxon>
        <taxon>Gammaproteobacteria</taxon>
        <taxon>Legionellales</taxon>
        <taxon>Legionellaceae</taxon>
        <taxon>Legionella</taxon>
    </lineage>
</organism>
<proteinExistence type="inferred from homology"/>
<dbReference type="NCBIfam" id="TIGR00236">
    <property type="entry name" value="wecB"/>
    <property type="match status" value="1"/>
</dbReference>
<dbReference type="Pfam" id="PF02350">
    <property type="entry name" value="Epimerase_2"/>
    <property type="match status" value="1"/>
</dbReference>
<sequence>MLKVMTLVGTRPELIKMSRVIAELDNQVNHILVHSGQNYDYELNQVFFDELEIRKPDYFLNISRDTVAKSIADVITNADTLFEEVKPDALLLYGDTNTCLAIIAAKRRKIPVFHMEAGNRCFDQRVPEELNRKIVDHLSDINMVLTEHARRYLIAEGIRQETIFKTGSHMEEVLNYYMPKIHASKIVEQYQFEPEKFFVVSAHREENVDSPENLSDLVESLNALVEKYQYPVFFSTHPRTRKRIENYIGKNATDPKIRFEKPLGLFDYIKLQLSAFCVLSDSGTIMEEASLLNLPAITIRNAHERPEGMDEGTLVMSGLRKERVLEAVEVVTSQHNRLYRTIPVVGDYQAGAVSKQVVRIVLSYVDYINHTVWRKQKSCIPDVGVTTFIKDKGVVC</sequence>
<protein>
    <submittedName>
        <fullName evidence="3">UDP-N-acetylglucosamine 2-epimerase</fullName>
    </submittedName>
</protein>
<evidence type="ECO:0000313" key="3">
    <source>
        <dbReference type="EMBL" id="KTD24339.1"/>
    </source>
</evidence>
<dbReference type="PANTHER" id="PTHR43174:SF1">
    <property type="entry name" value="UDP-N-ACETYLGLUCOSAMINE 2-EPIMERASE"/>
    <property type="match status" value="1"/>
</dbReference>
<dbReference type="eggNOG" id="COG0381">
    <property type="taxonomic scope" value="Bacteria"/>
</dbReference>
<dbReference type="PANTHER" id="PTHR43174">
    <property type="entry name" value="UDP-N-ACETYLGLUCOSAMINE 2-EPIMERASE"/>
    <property type="match status" value="1"/>
</dbReference>
<evidence type="ECO:0000256" key="1">
    <source>
        <dbReference type="RuleBase" id="RU003513"/>
    </source>
</evidence>
<dbReference type="Gene3D" id="3.40.50.2000">
    <property type="entry name" value="Glycogen Phosphorylase B"/>
    <property type="match status" value="2"/>
</dbReference>
<dbReference type="STRING" id="45067.Llan_0478"/>
<dbReference type="InterPro" id="IPR029767">
    <property type="entry name" value="WecB-like"/>
</dbReference>